<sequence length="127" mass="14842">MDVSSLDFLDLYNKIDTAEDNLQRTTHDLIRCYYNFGQAIKQLFDHFRKSCNEDVSNARVNDRIRDQIAIQDKLTETNLRKRKERGKKVFRLFSNVGGIEAIERIKSFNATTLPPDDVDFVIARLNE</sequence>
<organism evidence="1 2">
    <name type="scientific">Gigaspora margarita</name>
    <dbReference type="NCBI Taxonomy" id="4874"/>
    <lineage>
        <taxon>Eukaryota</taxon>
        <taxon>Fungi</taxon>
        <taxon>Fungi incertae sedis</taxon>
        <taxon>Mucoromycota</taxon>
        <taxon>Glomeromycotina</taxon>
        <taxon>Glomeromycetes</taxon>
        <taxon>Diversisporales</taxon>
        <taxon>Gigasporaceae</taxon>
        <taxon>Gigaspora</taxon>
    </lineage>
</organism>
<dbReference type="Proteomes" id="UP000439903">
    <property type="component" value="Unassembled WGS sequence"/>
</dbReference>
<dbReference type="AlphaFoldDB" id="A0A8H3WZX2"/>
<keyword evidence="2" id="KW-1185">Reference proteome</keyword>
<protein>
    <submittedName>
        <fullName evidence="1">Uncharacterized protein</fullName>
    </submittedName>
</protein>
<evidence type="ECO:0000313" key="1">
    <source>
        <dbReference type="EMBL" id="KAF0383806.1"/>
    </source>
</evidence>
<dbReference type="OrthoDB" id="2408546at2759"/>
<comment type="caution">
    <text evidence="1">The sequence shown here is derived from an EMBL/GenBank/DDBJ whole genome shotgun (WGS) entry which is preliminary data.</text>
</comment>
<dbReference type="EMBL" id="WTPW01002394">
    <property type="protein sequence ID" value="KAF0383806.1"/>
    <property type="molecule type" value="Genomic_DNA"/>
</dbReference>
<proteinExistence type="predicted"/>
<accession>A0A8H3WZX2</accession>
<gene>
    <name evidence="1" type="ORF">F8M41_011715</name>
</gene>
<name>A0A8H3WZX2_GIGMA</name>
<evidence type="ECO:0000313" key="2">
    <source>
        <dbReference type="Proteomes" id="UP000439903"/>
    </source>
</evidence>
<reference evidence="1 2" key="1">
    <citation type="journal article" date="2019" name="Environ. Microbiol.">
        <title>At the nexus of three kingdoms: the genome of the mycorrhizal fungus Gigaspora margarita provides insights into plant, endobacterial and fungal interactions.</title>
        <authorList>
            <person name="Venice F."/>
            <person name="Ghignone S."/>
            <person name="Salvioli di Fossalunga A."/>
            <person name="Amselem J."/>
            <person name="Novero M."/>
            <person name="Xianan X."/>
            <person name="Sedzielewska Toro K."/>
            <person name="Morin E."/>
            <person name="Lipzen A."/>
            <person name="Grigoriev I.V."/>
            <person name="Henrissat B."/>
            <person name="Martin F.M."/>
            <person name="Bonfante P."/>
        </authorList>
    </citation>
    <scope>NUCLEOTIDE SEQUENCE [LARGE SCALE GENOMIC DNA]</scope>
    <source>
        <strain evidence="1 2">BEG34</strain>
    </source>
</reference>